<dbReference type="EMBL" id="KN847496">
    <property type="protein sequence ID" value="KIW15131.1"/>
    <property type="molecule type" value="Genomic_DNA"/>
</dbReference>
<dbReference type="RefSeq" id="XP_016235347.1">
    <property type="nucleotide sequence ID" value="XM_016382245.1"/>
</dbReference>
<dbReference type="GeneID" id="27335001"/>
<evidence type="ECO:0000256" key="3">
    <source>
        <dbReference type="SAM" id="MobiDB-lite"/>
    </source>
</evidence>
<feature type="compositionally biased region" description="Basic and acidic residues" evidence="3">
    <location>
        <begin position="26"/>
        <end position="35"/>
    </location>
</feature>
<sequence length="337" mass="37893">MARAGDDEVGRSFEKGGQGRARMRMLSREKDRDYPVDWSNPKAKSPIRMKKRLSGKDDLIDAIIPKHFGVGCRRPTPGNGFLEALTLPQTHVFTKEMQKVTEKGFVDFEGVEHEVDLIVCASGFNTSWRSRFPIIAHGKNVQDHFVGKPTSYLGIAIPGFPNYFTGIGPYGPLGHGSFLPVLELVYHYFIQVIRKFQRENFKSLQPRKEVVDKFVEHADLFMKRTAWTGPCRSWFKQDKVDGTAAIFPGTRLVFFDVLSSPRFEDYEIEYQSGNPFNWLGNGFALCEFNGGDLSYYLGNAENPGGMLPPQPKTPLDAGRVKDPVSVSMAALPKYTVI</sequence>
<evidence type="ECO:0000256" key="2">
    <source>
        <dbReference type="ARBA" id="ARBA00010139"/>
    </source>
</evidence>
<organism evidence="4 5">
    <name type="scientific">Exophiala spinifera</name>
    <dbReference type="NCBI Taxonomy" id="91928"/>
    <lineage>
        <taxon>Eukaryota</taxon>
        <taxon>Fungi</taxon>
        <taxon>Dikarya</taxon>
        <taxon>Ascomycota</taxon>
        <taxon>Pezizomycotina</taxon>
        <taxon>Eurotiomycetes</taxon>
        <taxon>Chaetothyriomycetidae</taxon>
        <taxon>Chaetothyriales</taxon>
        <taxon>Herpotrichiellaceae</taxon>
        <taxon>Exophiala</taxon>
    </lineage>
</organism>
<evidence type="ECO:0000256" key="1">
    <source>
        <dbReference type="ARBA" id="ARBA00001974"/>
    </source>
</evidence>
<dbReference type="AlphaFoldDB" id="A0A0D1YJI0"/>
<dbReference type="OrthoDB" id="74360at2759"/>
<dbReference type="InterPro" id="IPR051209">
    <property type="entry name" value="FAD-bind_Monooxygenase_sf"/>
</dbReference>
<dbReference type="PANTHER" id="PTHR42877:SF7">
    <property type="entry name" value="FLAVIN-BINDING MONOOXYGENASE-RELATED"/>
    <property type="match status" value="1"/>
</dbReference>
<proteinExistence type="inferred from homology"/>
<dbReference type="PANTHER" id="PTHR42877">
    <property type="entry name" value="L-ORNITHINE N(5)-MONOOXYGENASE-RELATED"/>
    <property type="match status" value="1"/>
</dbReference>
<feature type="compositionally biased region" description="Basic and acidic residues" evidence="3">
    <location>
        <begin position="1"/>
        <end position="14"/>
    </location>
</feature>
<dbReference type="SUPFAM" id="SSF51905">
    <property type="entry name" value="FAD/NAD(P)-binding domain"/>
    <property type="match status" value="1"/>
</dbReference>
<dbReference type="HOGENOM" id="CLU_006937_1_1_1"/>
<comment type="similarity">
    <text evidence="2">Belongs to the FAD-binding monooxygenase family.</text>
</comment>
<accession>A0A0D1YJI0</accession>
<dbReference type="Gene3D" id="3.50.50.60">
    <property type="entry name" value="FAD/NAD(P)-binding domain"/>
    <property type="match status" value="1"/>
</dbReference>
<gene>
    <name evidence="4" type="ORF">PV08_07918</name>
</gene>
<comment type="cofactor">
    <cofactor evidence="1">
        <name>FAD</name>
        <dbReference type="ChEBI" id="CHEBI:57692"/>
    </cofactor>
</comment>
<reference evidence="4 5" key="1">
    <citation type="submission" date="2015-01" db="EMBL/GenBank/DDBJ databases">
        <title>The Genome Sequence of Exophiala spinifera CBS89968.</title>
        <authorList>
            <consortium name="The Broad Institute Genomics Platform"/>
            <person name="Cuomo C."/>
            <person name="de Hoog S."/>
            <person name="Gorbushina A."/>
            <person name="Stielow B."/>
            <person name="Teixiera M."/>
            <person name="Abouelleil A."/>
            <person name="Chapman S.B."/>
            <person name="Priest M."/>
            <person name="Young S.K."/>
            <person name="Wortman J."/>
            <person name="Nusbaum C."/>
            <person name="Birren B."/>
        </authorList>
    </citation>
    <scope>NUCLEOTIDE SEQUENCE [LARGE SCALE GENOMIC DNA]</scope>
    <source>
        <strain evidence="4 5">CBS 89968</strain>
    </source>
</reference>
<protein>
    <submittedName>
        <fullName evidence="4">Uncharacterized protein</fullName>
    </submittedName>
</protein>
<keyword evidence="5" id="KW-1185">Reference proteome</keyword>
<dbReference type="InterPro" id="IPR036188">
    <property type="entry name" value="FAD/NAD-bd_sf"/>
</dbReference>
<evidence type="ECO:0000313" key="5">
    <source>
        <dbReference type="Proteomes" id="UP000053328"/>
    </source>
</evidence>
<name>A0A0D1YJI0_9EURO</name>
<evidence type="ECO:0000313" key="4">
    <source>
        <dbReference type="EMBL" id="KIW15131.1"/>
    </source>
</evidence>
<dbReference type="VEuPathDB" id="FungiDB:PV08_07918"/>
<feature type="region of interest" description="Disordered" evidence="3">
    <location>
        <begin position="1"/>
        <end position="41"/>
    </location>
</feature>
<dbReference type="Proteomes" id="UP000053328">
    <property type="component" value="Unassembled WGS sequence"/>
</dbReference>